<reference evidence="2" key="1">
    <citation type="submission" date="2020-05" db="EMBL/GenBank/DDBJ databases">
        <authorList>
            <person name="Chiriac C."/>
            <person name="Salcher M."/>
            <person name="Ghai R."/>
            <person name="Kavagutti S V."/>
        </authorList>
    </citation>
    <scope>NUCLEOTIDE SEQUENCE</scope>
</reference>
<dbReference type="InterPro" id="IPR029058">
    <property type="entry name" value="AB_hydrolase_fold"/>
</dbReference>
<name>A0A6J5ZVJ1_9ZZZZ</name>
<protein>
    <submittedName>
        <fullName evidence="2">Unannotated protein</fullName>
    </submittedName>
</protein>
<dbReference type="Pfam" id="PF00561">
    <property type="entry name" value="Abhydrolase_1"/>
    <property type="match status" value="1"/>
</dbReference>
<evidence type="ECO:0000259" key="1">
    <source>
        <dbReference type="Pfam" id="PF00561"/>
    </source>
</evidence>
<dbReference type="Gene3D" id="3.40.50.1820">
    <property type="entry name" value="alpha/beta hydrolase"/>
    <property type="match status" value="1"/>
</dbReference>
<organism evidence="2">
    <name type="scientific">freshwater metagenome</name>
    <dbReference type="NCBI Taxonomy" id="449393"/>
    <lineage>
        <taxon>unclassified sequences</taxon>
        <taxon>metagenomes</taxon>
        <taxon>ecological metagenomes</taxon>
    </lineage>
</organism>
<dbReference type="SUPFAM" id="SSF53474">
    <property type="entry name" value="alpha/beta-Hydrolases"/>
    <property type="match status" value="1"/>
</dbReference>
<dbReference type="InterPro" id="IPR000073">
    <property type="entry name" value="AB_hydrolase_1"/>
</dbReference>
<dbReference type="EMBL" id="CAESAN010000085">
    <property type="protein sequence ID" value="CAB4345249.1"/>
    <property type="molecule type" value="Genomic_DNA"/>
</dbReference>
<gene>
    <name evidence="2" type="ORF">UFOPK3547_01065</name>
</gene>
<dbReference type="AlphaFoldDB" id="A0A6J5ZVJ1"/>
<evidence type="ECO:0000313" key="2">
    <source>
        <dbReference type="EMBL" id="CAB4345249.1"/>
    </source>
</evidence>
<proteinExistence type="predicted"/>
<feature type="domain" description="AB hydrolase-1" evidence="1">
    <location>
        <begin position="91"/>
        <end position="147"/>
    </location>
</feature>
<sequence length="259" mass="28179">MWRESRGAAEAVSLLTSSLWRGGGVPHGNGQPVMLIPGFLAGDRSLALLGQWLRRIGYRTHGSGISSNIGCSEDTVAGLEQRVIDLSERYQQPVAIVGQSRGGSCARVLAVRHPRRVNRVIGLGSPLVARMEDFHGLLRIQIRALQNAQRLGAPGLLGEACERSWQAYSFGLDPIGCCTQFWTDMDADMPKSTLFASLYSRTDGVLNWRTCLDPEAQQIEVNSSHCGMAVNREVYQQVGNLLAADLPGRAERPLRAVAA</sequence>
<accession>A0A6J5ZVJ1</accession>